<name>A0A2W1NI69_9FLAO</name>
<accession>A0A2W1NI69</accession>
<dbReference type="InterPro" id="IPR016181">
    <property type="entry name" value="Acyl_CoA_acyltransferase"/>
</dbReference>
<sequence length="176" mass="19893">MVTIAKLDESLYSVNQIEQVYNILIEGYAMTESEIWGINYVRILYADFLELVRKGELLVAEFDGVIAGCIHYYKNDDNTYTFSLLASDFNLSGKGIGTALIQKVETIAQVNGAKGVKMEVLRVRGVDVPSKIRLHQFYLKLGYSYTHSADCICKIPAEKYKNLIAPSDFDFYSKSF</sequence>
<dbReference type="OrthoDB" id="9796381at2"/>
<feature type="domain" description="N-acetyltransferase" evidence="1">
    <location>
        <begin position="2"/>
        <end position="164"/>
    </location>
</feature>
<dbReference type="GO" id="GO:0016747">
    <property type="term" value="F:acyltransferase activity, transferring groups other than amino-acyl groups"/>
    <property type="evidence" value="ECO:0007669"/>
    <property type="project" value="InterPro"/>
</dbReference>
<dbReference type="PROSITE" id="PS51186">
    <property type="entry name" value="GNAT"/>
    <property type="match status" value="1"/>
</dbReference>
<dbReference type="InterPro" id="IPR000182">
    <property type="entry name" value="GNAT_dom"/>
</dbReference>
<evidence type="ECO:0000259" key="1">
    <source>
        <dbReference type="PROSITE" id="PS51186"/>
    </source>
</evidence>
<dbReference type="Proteomes" id="UP000249248">
    <property type="component" value="Unassembled WGS sequence"/>
</dbReference>
<dbReference type="AlphaFoldDB" id="A0A2W1NI69"/>
<dbReference type="CDD" id="cd04301">
    <property type="entry name" value="NAT_SF"/>
    <property type="match status" value="1"/>
</dbReference>
<keyword evidence="3" id="KW-1185">Reference proteome</keyword>
<protein>
    <recommendedName>
        <fullName evidence="1">N-acetyltransferase domain-containing protein</fullName>
    </recommendedName>
</protein>
<dbReference type="RefSeq" id="WP_111062586.1">
    <property type="nucleotide sequence ID" value="NZ_JBHUCU010000027.1"/>
</dbReference>
<dbReference type="EMBL" id="QKSB01000003">
    <property type="protein sequence ID" value="PZE17626.1"/>
    <property type="molecule type" value="Genomic_DNA"/>
</dbReference>
<organism evidence="2 3">
    <name type="scientific">Putridiphycobacter roseus</name>
    <dbReference type="NCBI Taxonomy" id="2219161"/>
    <lineage>
        <taxon>Bacteria</taxon>
        <taxon>Pseudomonadati</taxon>
        <taxon>Bacteroidota</taxon>
        <taxon>Flavobacteriia</taxon>
        <taxon>Flavobacteriales</taxon>
        <taxon>Crocinitomicaceae</taxon>
        <taxon>Putridiphycobacter</taxon>
    </lineage>
</organism>
<reference evidence="2 3" key="1">
    <citation type="submission" date="2018-06" db="EMBL/GenBank/DDBJ databases">
        <title>The draft genome sequence of Crocinitomix sp. SM1701.</title>
        <authorList>
            <person name="Zhang X."/>
        </authorList>
    </citation>
    <scope>NUCLEOTIDE SEQUENCE [LARGE SCALE GENOMIC DNA]</scope>
    <source>
        <strain evidence="2 3">SM1701</strain>
    </source>
</reference>
<proteinExistence type="predicted"/>
<gene>
    <name evidence="2" type="ORF">DNU06_07295</name>
</gene>
<evidence type="ECO:0000313" key="3">
    <source>
        <dbReference type="Proteomes" id="UP000249248"/>
    </source>
</evidence>
<dbReference type="Gene3D" id="3.40.630.30">
    <property type="match status" value="1"/>
</dbReference>
<comment type="caution">
    <text evidence="2">The sequence shown here is derived from an EMBL/GenBank/DDBJ whole genome shotgun (WGS) entry which is preliminary data.</text>
</comment>
<dbReference type="SUPFAM" id="SSF55729">
    <property type="entry name" value="Acyl-CoA N-acyltransferases (Nat)"/>
    <property type="match status" value="1"/>
</dbReference>
<dbReference type="Pfam" id="PF00583">
    <property type="entry name" value="Acetyltransf_1"/>
    <property type="match status" value="1"/>
</dbReference>
<evidence type="ECO:0000313" key="2">
    <source>
        <dbReference type="EMBL" id="PZE17626.1"/>
    </source>
</evidence>